<dbReference type="PROSITE" id="PS51257">
    <property type="entry name" value="PROKAR_LIPOPROTEIN"/>
    <property type="match status" value="1"/>
</dbReference>
<feature type="domain" description="ABC-type glycine betaine transport system substrate-binding" evidence="2">
    <location>
        <begin position="33"/>
        <end position="281"/>
    </location>
</feature>
<dbReference type="EMBL" id="QGTL01000002">
    <property type="protein sequence ID" value="PWV79457.1"/>
    <property type="molecule type" value="Genomic_DNA"/>
</dbReference>
<dbReference type="RefSeq" id="WP_167456177.1">
    <property type="nucleotide sequence ID" value="NZ_QGTL01000002.1"/>
</dbReference>
<organism evidence="3 4">
    <name type="scientific">Nocardia neocaledoniensis</name>
    <dbReference type="NCBI Taxonomy" id="236511"/>
    <lineage>
        <taxon>Bacteria</taxon>
        <taxon>Bacillati</taxon>
        <taxon>Actinomycetota</taxon>
        <taxon>Actinomycetes</taxon>
        <taxon>Mycobacteriales</taxon>
        <taxon>Nocardiaceae</taxon>
        <taxon>Nocardia</taxon>
    </lineage>
</organism>
<keyword evidence="4" id="KW-1185">Reference proteome</keyword>
<sequence>MGSRAVRRTVTAILVTTWSFALVSCAADESRTPVAVGADASTESVLLAEIYAQALARTGTPTTVVRDSPAPLADLDAGRIAVLPARNGALLDRWNPDAPARTPEAVGGAVNAALPQGLSVSDPADGTDLRPRLLVTPELGVTTVAALAPRCAELTAGYAAVPGLAATAPPQLADCAFAASKPYPDPAALRKALRDGEIQVGVVNGPPADADSADLVVLDDPKYALRAQNLLAVYRSGIFDRAESKKLNYVAGELTTEDLVDLVHQVDTGTTPATAARTWLDAHGL</sequence>
<feature type="signal peptide" evidence="1">
    <location>
        <begin position="1"/>
        <end position="26"/>
    </location>
</feature>
<evidence type="ECO:0000256" key="1">
    <source>
        <dbReference type="SAM" id="SignalP"/>
    </source>
</evidence>
<dbReference type="AlphaFoldDB" id="A0A317NWS5"/>
<comment type="caution">
    <text evidence="3">The sequence shown here is derived from an EMBL/GenBank/DDBJ whole genome shotgun (WGS) entry which is preliminary data.</text>
</comment>
<proteinExistence type="predicted"/>
<keyword evidence="1" id="KW-0732">Signal</keyword>
<dbReference type="SUPFAM" id="SSF53850">
    <property type="entry name" value="Periplasmic binding protein-like II"/>
    <property type="match status" value="1"/>
</dbReference>
<feature type="chain" id="PRO_5016440965" evidence="1">
    <location>
        <begin position="27"/>
        <end position="285"/>
    </location>
</feature>
<evidence type="ECO:0000259" key="2">
    <source>
        <dbReference type="Pfam" id="PF04069"/>
    </source>
</evidence>
<dbReference type="Pfam" id="PF04069">
    <property type="entry name" value="OpuAC"/>
    <property type="match status" value="1"/>
</dbReference>
<dbReference type="Proteomes" id="UP000246410">
    <property type="component" value="Unassembled WGS sequence"/>
</dbReference>
<dbReference type="GO" id="GO:0022857">
    <property type="term" value="F:transmembrane transporter activity"/>
    <property type="evidence" value="ECO:0007669"/>
    <property type="project" value="InterPro"/>
</dbReference>
<dbReference type="InterPro" id="IPR007210">
    <property type="entry name" value="ABC_Gly_betaine_transp_sub-bd"/>
</dbReference>
<evidence type="ECO:0000313" key="3">
    <source>
        <dbReference type="EMBL" id="PWV79457.1"/>
    </source>
</evidence>
<accession>A0A317NWS5</accession>
<reference evidence="3 4" key="1">
    <citation type="submission" date="2018-05" db="EMBL/GenBank/DDBJ databases">
        <title>Genomic Encyclopedia of Type Strains, Phase IV (KMG-IV): sequencing the most valuable type-strain genomes for metagenomic binning, comparative biology and taxonomic classification.</title>
        <authorList>
            <person name="Goeker M."/>
        </authorList>
    </citation>
    <scope>NUCLEOTIDE SEQUENCE [LARGE SCALE GENOMIC DNA]</scope>
    <source>
        <strain evidence="3 4">DSM 44717</strain>
    </source>
</reference>
<name>A0A317NWS5_9NOCA</name>
<protein>
    <submittedName>
        <fullName evidence="3">Osmoprotectant transport system substrate-binding protein</fullName>
    </submittedName>
</protein>
<dbReference type="GO" id="GO:0043190">
    <property type="term" value="C:ATP-binding cassette (ABC) transporter complex"/>
    <property type="evidence" value="ECO:0007669"/>
    <property type="project" value="InterPro"/>
</dbReference>
<dbReference type="Gene3D" id="3.40.190.120">
    <property type="entry name" value="Osmoprotection protein (prox), domain 2"/>
    <property type="match status" value="1"/>
</dbReference>
<evidence type="ECO:0000313" key="4">
    <source>
        <dbReference type="Proteomes" id="UP000246410"/>
    </source>
</evidence>
<dbReference type="Gene3D" id="3.40.190.10">
    <property type="entry name" value="Periplasmic binding protein-like II"/>
    <property type="match status" value="1"/>
</dbReference>
<gene>
    <name evidence="3" type="ORF">DFR69_102520</name>
</gene>